<feature type="transmembrane region" description="Helical" evidence="1">
    <location>
        <begin position="46"/>
        <end position="67"/>
    </location>
</feature>
<evidence type="ECO:0000313" key="4">
    <source>
        <dbReference type="Proteomes" id="UP000199382"/>
    </source>
</evidence>
<dbReference type="RefSeq" id="WP_093164866.1">
    <property type="nucleotide sequence ID" value="NZ_FNEK01000134.1"/>
</dbReference>
<reference evidence="3 4" key="1">
    <citation type="submission" date="2016-10" db="EMBL/GenBank/DDBJ databases">
        <authorList>
            <person name="de Groot N.N."/>
        </authorList>
    </citation>
    <scope>NUCLEOTIDE SEQUENCE [LARGE SCALE GENOMIC DNA]</scope>
    <source>
        <strain evidence="3 4">DSM 25294</strain>
    </source>
</reference>
<name>A0A1G9P5M6_9RHOB</name>
<dbReference type="OrthoDB" id="7336780at2"/>
<dbReference type="InterPro" id="IPR036514">
    <property type="entry name" value="SGNH_hydro_sf"/>
</dbReference>
<keyword evidence="1" id="KW-0812">Transmembrane</keyword>
<dbReference type="STRING" id="571298.SAMN04488026_11346"/>
<keyword evidence="4" id="KW-1185">Reference proteome</keyword>
<organism evidence="3 4">
    <name type="scientific">Aliiruegeria lutimaris</name>
    <dbReference type="NCBI Taxonomy" id="571298"/>
    <lineage>
        <taxon>Bacteria</taxon>
        <taxon>Pseudomonadati</taxon>
        <taxon>Pseudomonadota</taxon>
        <taxon>Alphaproteobacteria</taxon>
        <taxon>Rhodobacterales</taxon>
        <taxon>Roseobacteraceae</taxon>
        <taxon>Aliiruegeria</taxon>
    </lineage>
</organism>
<keyword evidence="3" id="KW-0378">Hydrolase</keyword>
<evidence type="ECO:0000259" key="2">
    <source>
        <dbReference type="Pfam" id="PF13472"/>
    </source>
</evidence>
<keyword evidence="1" id="KW-0472">Membrane</keyword>
<feature type="transmembrane region" description="Helical" evidence="1">
    <location>
        <begin position="73"/>
        <end position="92"/>
    </location>
</feature>
<evidence type="ECO:0000313" key="3">
    <source>
        <dbReference type="EMBL" id="SDL93791.1"/>
    </source>
</evidence>
<dbReference type="InterPro" id="IPR013830">
    <property type="entry name" value="SGNH_hydro"/>
</dbReference>
<dbReference type="Pfam" id="PF13472">
    <property type="entry name" value="Lipase_GDSL_2"/>
    <property type="match status" value="1"/>
</dbReference>
<keyword evidence="1" id="KW-1133">Transmembrane helix</keyword>
<dbReference type="GO" id="GO:0016788">
    <property type="term" value="F:hydrolase activity, acting on ester bonds"/>
    <property type="evidence" value="ECO:0007669"/>
    <property type="project" value="UniProtKB-ARBA"/>
</dbReference>
<dbReference type="AlphaFoldDB" id="A0A1G9P5M6"/>
<gene>
    <name evidence="3" type="ORF">SAMN04488026_11346</name>
</gene>
<accession>A0A1G9P5M6</accession>
<dbReference type="EMBL" id="FNEK01000134">
    <property type="protein sequence ID" value="SDL93791.1"/>
    <property type="molecule type" value="Genomic_DNA"/>
</dbReference>
<dbReference type="Gene3D" id="3.40.50.1110">
    <property type="entry name" value="SGNH hydrolase"/>
    <property type="match status" value="1"/>
</dbReference>
<dbReference type="SUPFAM" id="SSF52266">
    <property type="entry name" value="SGNH hydrolase"/>
    <property type="match status" value="1"/>
</dbReference>
<evidence type="ECO:0000256" key="1">
    <source>
        <dbReference type="SAM" id="Phobius"/>
    </source>
</evidence>
<proteinExistence type="predicted"/>
<feature type="transmembrane region" description="Helical" evidence="1">
    <location>
        <begin position="12"/>
        <end position="34"/>
    </location>
</feature>
<feature type="domain" description="SGNH hydrolase-type esterase" evidence="2">
    <location>
        <begin position="188"/>
        <end position="426"/>
    </location>
</feature>
<dbReference type="Proteomes" id="UP000199382">
    <property type="component" value="Unassembled WGS sequence"/>
</dbReference>
<sequence>MEDTDTSRISGWLGLIFCCLVGSYFSLTAAYALLNASDYASDLPRQIRYFLTPLSIGCLFFLMGFVLRPESRLMVGLTAVSVLFALFVFESFMTVRVISQFQGLAAASQEGLEDKTTPFRRAMPPAYTLKALNAELGVEDASDAMLGGIPGTDVLLCTLHGEPVAYRADRYGFRNPDEIHDHPVDLLVLGDSFAEGVCLPDGQDLVSQIRDYIPATFNTGTRGAGPLFELALLRRWGPEITPPDTLFFFFEGNDWQNLMGEKRKGYLLENLESPTPPGPATPKPDQIDESARIITEWWEEYFDGSYYSRRPWLRNFIALQETAGVLGLHYPKGFPEQPEFQEILRTASAVAKDWNGHVGLVFIPVVDRYIGLLPNGFAHDGLRYKVRDAAEEAGVNFIDLTDSFAATKDPRSLYGSDAHLSEEGAALAARVVKDALGK</sequence>
<protein>
    <submittedName>
        <fullName evidence="3">GDSL-like Lipase/Acylhydrolase family protein</fullName>
    </submittedName>
</protein>